<dbReference type="PANTHER" id="PTHR15284">
    <property type="entry name" value="NUCLEAR FACTOR INTERLEUKIN-3-REGULATED PROTEIN"/>
    <property type="match status" value="1"/>
</dbReference>
<evidence type="ECO:0000256" key="3">
    <source>
        <dbReference type="ARBA" id="ARBA00023125"/>
    </source>
</evidence>
<dbReference type="Pfam" id="PF07716">
    <property type="entry name" value="bZIP_2"/>
    <property type="match status" value="1"/>
</dbReference>
<dbReference type="InterPro" id="IPR047229">
    <property type="entry name" value="NFIL3-like"/>
</dbReference>
<evidence type="ECO:0000256" key="1">
    <source>
        <dbReference type="ARBA" id="ARBA00006079"/>
    </source>
</evidence>
<feature type="compositionally biased region" description="Polar residues" evidence="6">
    <location>
        <begin position="128"/>
        <end position="142"/>
    </location>
</feature>
<comment type="similarity">
    <text evidence="1">Belongs to the bZIP family. NFIL3 subfamily.</text>
</comment>
<dbReference type="STRING" id="137246.A0A401RF68"/>
<sequence>MATVSSVPPYPRRMAPLARRSREFTPEELKDAVYWERRRRNNEAARRSRQKRRRRELVLEQRLLELLEENCRLRAHLVALRLPSAPRSDKQPDTGATQQARNSGEPAWLRSLPHKLRLKISSPGGRNVSLQGSQSGFAQDAQHSSRTEPHC</sequence>
<evidence type="ECO:0000256" key="2">
    <source>
        <dbReference type="ARBA" id="ARBA00023015"/>
    </source>
</evidence>
<dbReference type="GO" id="GO:0003677">
    <property type="term" value="F:DNA binding"/>
    <property type="evidence" value="ECO:0007669"/>
    <property type="project" value="UniProtKB-KW"/>
</dbReference>
<proteinExistence type="inferred from homology"/>
<dbReference type="GO" id="GO:0003700">
    <property type="term" value="F:DNA-binding transcription factor activity"/>
    <property type="evidence" value="ECO:0007669"/>
    <property type="project" value="InterPro"/>
</dbReference>
<accession>A0A401RF68</accession>
<reference evidence="8 9" key="1">
    <citation type="journal article" date="2018" name="Nat. Ecol. Evol.">
        <title>Shark genomes provide insights into elasmobranch evolution and the origin of vertebrates.</title>
        <authorList>
            <person name="Hara Y"/>
            <person name="Yamaguchi K"/>
            <person name="Onimaru K"/>
            <person name="Kadota M"/>
            <person name="Koyanagi M"/>
            <person name="Keeley SD"/>
            <person name="Tatsumi K"/>
            <person name="Tanaka K"/>
            <person name="Motone F"/>
            <person name="Kageyama Y"/>
            <person name="Nozu R"/>
            <person name="Adachi N"/>
            <person name="Nishimura O"/>
            <person name="Nakagawa R"/>
            <person name="Tanegashima C"/>
            <person name="Kiyatake I"/>
            <person name="Matsumoto R"/>
            <person name="Murakumo K"/>
            <person name="Nishida K"/>
            <person name="Terakita A"/>
            <person name="Kuratani S"/>
            <person name="Sato K"/>
            <person name="Hyodo S Kuraku.S."/>
        </authorList>
    </citation>
    <scope>NUCLEOTIDE SEQUENCE [LARGE SCALE GENOMIC DNA]</scope>
</reference>
<keyword evidence="9" id="KW-1185">Reference proteome</keyword>
<dbReference type="EMBL" id="BEZZ01001266">
    <property type="protein sequence ID" value="GCC16792.1"/>
    <property type="molecule type" value="Genomic_DNA"/>
</dbReference>
<dbReference type="PROSITE" id="PS50217">
    <property type="entry name" value="BZIP"/>
    <property type="match status" value="1"/>
</dbReference>
<organism evidence="8 9">
    <name type="scientific">Chiloscyllium punctatum</name>
    <name type="common">Brownbanded bambooshark</name>
    <name type="synonym">Hemiscyllium punctatum</name>
    <dbReference type="NCBI Taxonomy" id="137246"/>
    <lineage>
        <taxon>Eukaryota</taxon>
        <taxon>Metazoa</taxon>
        <taxon>Chordata</taxon>
        <taxon>Craniata</taxon>
        <taxon>Vertebrata</taxon>
        <taxon>Chondrichthyes</taxon>
        <taxon>Elasmobranchii</taxon>
        <taxon>Galeomorphii</taxon>
        <taxon>Galeoidea</taxon>
        <taxon>Orectolobiformes</taxon>
        <taxon>Hemiscylliidae</taxon>
        <taxon>Chiloscyllium</taxon>
    </lineage>
</organism>
<dbReference type="Proteomes" id="UP000287033">
    <property type="component" value="Unassembled WGS sequence"/>
</dbReference>
<evidence type="ECO:0000256" key="6">
    <source>
        <dbReference type="SAM" id="MobiDB-lite"/>
    </source>
</evidence>
<feature type="region of interest" description="Disordered" evidence="6">
    <location>
        <begin position="81"/>
        <end position="151"/>
    </location>
</feature>
<dbReference type="AlphaFoldDB" id="A0A401RF68"/>
<evidence type="ECO:0000259" key="7">
    <source>
        <dbReference type="PROSITE" id="PS50217"/>
    </source>
</evidence>
<keyword evidence="5" id="KW-0539">Nucleus</keyword>
<keyword evidence="2" id="KW-0805">Transcription regulation</keyword>
<gene>
    <name evidence="8" type="ORF">chiPu_0017348</name>
</gene>
<dbReference type="GO" id="GO:0005634">
    <property type="term" value="C:nucleus"/>
    <property type="evidence" value="ECO:0007669"/>
    <property type="project" value="TreeGrafter"/>
</dbReference>
<name>A0A401RF68_CHIPU</name>
<dbReference type="Gene3D" id="1.20.5.170">
    <property type="match status" value="1"/>
</dbReference>
<dbReference type="SUPFAM" id="SSF57959">
    <property type="entry name" value="Leucine zipper domain"/>
    <property type="match status" value="1"/>
</dbReference>
<evidence type="ECO:0000313" key="9">
    <source>
        <dbReference type="Proteomes" id="UP000287033"/>
    </source>
</evidence>
<dbReference type="PROSITE" id="PS00036">
    <property type="entry name" value="BZIP_BASIC"/>
    <property type="match status" value="1"/>
</dbReference>
<dbReference type="GO" id="GO:0007623">
    <property type="term" value="P:circadian rhythm"/>
    <property type="evidence" value="ECO:0007669"/>
    <property type="project" value="TreeGrafter"/>
</dbReference>
<keyword evidence="4" id="KW-0804">Transcription</keyword>
<dbReference type="PANTHER" id="PTHR15284:SF0">
    <property type="entry name" value="GH23983P"/>
    <property type="match status" value="1"/>
</dbReference>
<feature type="region of interest" description="Disordered" evidence="6">
    <location>
        <begin position="1"/>
        <end position="22"/>
    </location>
</feature>
<dbReference type="FunFam" id="1.20.5.170:FF:000025">
    <property type="entry name" value="nuclear factor interleukin-3-regulated protein-like"/>
    <property type="match status" value="1"/>
</dbReference>
<keyword evidence="3" id="KW-0238">DNA-binding</keyword>
<evidence type="ECO:0000256" key="5">
    <source>
        <dbReference type="ARBA" id="ARBA00023242"/>
    </source>
</evidence>
<feature type="domain" description="BZIP" evidence="7">
    <location>
        <begin position="31"/>
        <end position="81"/>
    </location>
</feature>
<evidence type="ECO:0000256" key="4">
    <source>
        <dbReference type="ARBA" id="ARBA00023163"/>
    </source>
</evidence>
<dbReference type="InterPro" id="IPR046347">
    <property type="entry name" value="bZIP_sf"/>
</dbReference>
<protein>
    <recommendedName>
        <fullName evidence="7">BZIP domain-containing protein</fullName>
    </recommendedName>
</protein>
<comment type="caution">
    <text evidence="8">The sequence shown here is derived from an EMBL/GenBank/DDBJ whole genome shotgun (WGS) entry which is preliminary data.</text>
</comment>
<evidence type="ECO:0000313" key="8">
    <source>
        <dbReference type="EMBL" id="GCC16792.1"/>
    </source>
</evidence>
<dbReference type="InterPro" id="IPR004827">
    <property type="entry name" value="bZIP"/>
</dbReference>